<keyword evidence="4" id="KW-1133">Transmembrane helix</keyword>
<gene>
    <name evidence="6" type="ORF">ABZV61_15555</name>
</gene>
<feature type="region of interest" description="Disordered" evidence="3">
    <location>
        <begin position="200"/>
        <end position="220"/>
    </location>
</feature>
<dbReference type="Proteomes" id="UP001550044">
    <property type="component" value="Unassembled WGS sequence"/>
</dbReference>
<dbReference type="Gene3D" id="1.10.101.10">
    <property type="entry name" value="PGBD-like superfamily/PGBD"/>
    <property type="match status" value="1"/>
</dbReference>
<sequence length="421" mass="42068">MVDQSPSPQAEAAGSPHRHGLLRRRRLLMAVLAGSVVVTAAGVGSAALLKSPAQAAAETRPPAPDVITAPVERKVLSETVVARGQVAASQHVSVSGAGVGGSAVGRSVVTKVRVQPGRPLHMGQVLLEISGRPVFVLKGALPAYRDLRTGSRGEDVTQLQKALAAVGHSTGGDRAGVFGPGTEKAVATFYRAIGFEPATAGADKSDSGSGAATAEPAGSGSVVPMSEVVFVRSASAQVDDVAAEVGEEAGPDLVSVSAGGLVVNGSVAAYQKGLLRPGQKVDIASESTGQQLTGTVQSVAQRPTGKEKGGEPQSAEGYAVRISPTGKLPASLVGEDVRLTIAAASSSGSVLAVPVSAVSAGADGRTTVTVRKAGGDRRVAVRTGMTADGYAEIIPAVRGGLAPGDQVIVGVDTRGDTADRP</sequence>
<dbReference type="InterPro" id="IPR002477">
    <property type="entry name" value="Peptidoglycan-bd-like"/>
</dbReference>
<keyword evidence="2" id="KW-0175">Coiled coil</keyword>
<dbReference type="PANTHER" id="PTHR32347:SF23">
    <property type="entry name" value="BLL5650 PROTEIN"/>
    <property type="match status" value="1"/>
</dbReference>
<reference evidence="6 7" key="1">
    <citation type="submission" date="2024-06" db="EMBL/GenBank/DDBJ databases">
        <title>The Natural Products Discovery Center: Release of the First 8490 Sequenced Strains for Exploring Actinobacteria Biosynthetic Diversity.</title>
        <authorList>
            <person name="Kalkreuter E."/>
            <person name="Kautsar S.A."/>
            <person name="Yang D."/>
            <person name="Bader C.D."/>
            <person name="Teijaro C.N."/>
            <person name="Fluegel L."/>
            <person name="Davis C.M."/>
            <person name="Simpson J.R."/>
            <person name="Lauterbach L."/>
            <person name="Steele A.D."/>
            <person name="Gui C."/>
            <person name="Meng S."/>
            <person name="Li G."/>
            <person name="Viehrig K."/>
            <person name="Ye F."/>
            <person name="Su P."/>
            <person name="Kiefer A.F."/>
            <person name="Nichols A."/>
            <person name="Cepeda A.J."/>
            <person name="Yan W."/>
            <person name="Fan B."/>
            <person name="Jiang Y."/>
            <person name="Adhikari A."/>
            <person name="Zheng C.-J."/>
            <person name="Schuster L."/>
            <person name="Cowan T.M."/>
            <person name="Smanski M.J."/>
            <person name="Chevrette M.G."/>
            <person name="De Carvalho L.P.S."/>
            <person name="Shen B."/>
        </authorList>
    </citation>
    <scope>NUCLEOTIDE SEQUENCE [LARGE SCALE GENOMIC DNA]</scope>
    <source>
        <strain evidence="6 7">NPDC005137</strain>
    </source>
</reference>
<evidence type="ECO:0000313" key="7">
    <source>
        <dbReference type="Proteomes" id="UP001550044"/>
    </source>
</evidence>
<dbReference type="RefSeq" id="WP_356709888.1">
    <property type="nucleotide sequence ID" value="NZ_JBEXIP010000010.1"/>
</dbReference>
<dbReference type="PANTHER" id="PTHR32347">
    <property type="entry name" value="EFFLUX SYSTEM COMPONENT YKNX-RELATED"/>
    <property type="match status" value="1"/>
</dbReference>
<dbReference type="InterPro" id="IPR006311">
    <property type="entry name" value="TAT_signal"/>
</dbReference>
<keyword evidence="7" id="KW-1185">Reference proteome</keyword>
<protein>
    <submittedName>
        <fullName evidence="6">Peptidoglycan-binding protein</fullName>
    </submittedName>
</protein>
<dbReference type="EMBL" id="JBEXIP010000010">
    <property type="protein sequence ID" value="MET8434186.1"/>
    <property type="molecule type" value="Genomic_DNA"/>
</dbReference>
<evidence type="ECO:0000256" key="1">
    <source>
        <dbReference type="ARBA" id="ARBA00004196"/>
    </source>
</evidence>
<feature type="domain" description="Peptidoglycan binding-like" evidence="5">
    <location>
        <begin position="152"/>
        <end position="190"/>
    </location>
</feature>
<dbReference type="PROSITE" id="PS51318">
    <property type="entry name" value="TAT"/>
    <property type="match status" value="1"/>
</dbReference>
<evidence type="ECO:0000256" key="4">
    <source>
        <dbReference type="SAM" id="Phobius"/>
    </source>
</evidence>
<dbReference type="InterPro" id="IPR036365">
    <property type="entry name" value="PGBD-like_sf"/>
</dbReference>
<dbReference type="InterPro" id="IPR050465">
    <property type="entry name" value="UPF0194_transport"/>
</dbReference>
<accession>A0ABV2U8L4</accession>
<feature type="compositionally biased region" description="Polar residues" evidence="3">
    <location>
        <begin position="288"/>
        <end position="301"/>
    </location>
</feature>
<feature type="region of interest" description="Disordered" evidence="3">
    <location>
        <begin position="288"/>
        <end position="317"/>
    </location>
</feature>
<name>A0ABV2U8L4_9ACTN</name>
<keyword evidence="4" id="KW-0812">Transmembrane</keyword>
<feature type="transmembrane region" description="Helical" evidence="4">
    <location>
        <begin position="27"/>
        <end position="49"/>
    </location>
</feature>
<dbReference type="SUPFAM" id="SSF47090">
    <property type="entry name" value="PGBD-like"/>
    <property type="match status" value="1"/>
</dbReference>
<evidence type="ECO:0000313" key="6">
    <source>
        <dbReference type="EMBL" id="MET8434186.1"/>
    </source>
</evidence>
<comment type="caution">
    <text evidence="6">The sequence shown here is derived from an EMBL/GenBank/DDBJ whole genome shotgun (WGS) entry which is preliminary data.</text>
</comment>
<comment type="subcellular location">
    <subcellularLocation>
        <location evidence="1">Cell envelope</location>
    </subcellularLocation>
</comment>
<keyword evidence="4" id="KW-0472">Membrane</keyword>
<evidence type="ECO:0000256" key="2">
    <source>
        <dbReference type="ARBA" id="ARBA00023054"/>
    </source>
</evidence>
<dbReference type="Gene3D" id="2.40.420.20">
    <property type="match status" value="1"/>
</dbReference>
<dbReference type="Pfam" id="PF01471">
    <property type="entry name" value="PG_binding_1"/>
    <property type="match status" value="1"/>
</dbReference>
<proteinExistence type="predicted"/>
<organism evidence="6 7">
    <name type="scientific">Streptomyces sp. 900116325</name>
    <dbReference type="NCBI Taxonomy" id="3154295"/>
    <lineage>
        <taxon>Bacteria</taxon>
        <taxon>Bacillati</taxon>
        <taxon>Actinomycetota</taxon>
        <taxon>Actinomycetes</taxon>
        <taxon>Kitasatosporales</taxon>
        <taxon>Streptomycetaceae</taxon>
        <taxon>Streptomyces</taxon>
    </lineage>
</organism>
<dbReference type="InterPro" id="IPR036366">
    <property type="entry name" value="PGBDSf"/>
</dbReference>
<evidence type="ECO:0000259" key="5">
    <source>
        <dbReference type="Pfam" id="PF01471"/>
    </source>
</evidence>
<evidence type="ECO:0000256" key="3">
    <source>
        <dbReference type="SAM" id="MobiDB-lite"/>
    </source>
</evidence>